<evidence type="ECO:0000313" key="3">
    <source>
        <dbReference type="Proteomes" id="UP000228503"/>
    </source>
</evidence>
<dbReference type="Pfam" id="PF01872">
    <property type="entry name" value="RibD_C"/>
    <property type="match status" value="1"/>
</dbReference>
<protein>
    <recommendedName>
        <fullName evidence="1">Bacterial bifunctional deaminase-reductase C-terminal domain-containing protein</fullName>
    </recommendedName>
</protein>
<sequence>MKVILYMATTINGYIAKPDGNTEWVCETDWKVLQKQLIETDAVIMGRKTYEISEDDFPYGDCLNVVLTKNKSLLKDTNNQFFTNLDPEQLLEKLGKRRKQNILIIGGGEINKLFVENGLIDELIISVHPLILGEGIKIFEHFGKQVDLDFVGSTEMEEGLVQLHYKIKR</sequence>
<accession>A0A2M7U150</accession>
<evidence type="ECO:0000313" key="2">
    <source>
        <dbReference type="EMBL" id="PIZ63632.1"/>
    </source>
</evidence>
<dbReference type="GO" id="GO:0008703">
    <property type="term" value="F:5-amino-6-(5-phosphoribosylamino)uracil reductase activity"/>
    <property type="evidence" value="ECO:0007669"/>
    <property type="project" value="InterPro"/>
</dbReference>
<dbReference type="Gene3D" id="3.40.430.10">
    <property type="entry name" value="Dihydrofolate Reductase, subunit A"/>
    <property type="match status" value="1"/>
</dbReference>
<reference evidence="3" key="1">
    <citation type="submission" date="2017-09" db="EMBL/GenBank/DDBJ databases">
        <title>Depth-based differentiation of microbial function through sediment-hosted aquifers and enrichment of novel symbionts in the deep terrestrial subsurface.</title>
        <authorList>
            <person name="Probst A.J."/>
            <person name="Ladd B."/>
            <person name="Jarett J.K."/>
            <person name="Geller-Mcgrath D.E."/>
            <person name="Sieber C.M.K."/>
            <person name="Emerson J.B."/>
            <person name="Anantharaman K."/>
            <person name="Thomas B.C."/>
            <person name="Malmstrom R."/>
            <person name="Stieglmeier M."/>
            <person name="Klingl A."/>
            <person name="Woyke T."/>
            <person name="Ryan C.M."/>
            <person name="Banfield J.F."/>
        </authorList>
    </citation>
    <scope>NUCLEOTIDE SEQUENCE [LARGE SCALE GENOMIC DNA]</scope>
</reference>
<dbReference type="PANTHER" id="PTHR38011">
    <property type="entry name" value="DIHYDROFOLATE REDUCTASE FAMILY PROTEIN (AFU_ORTHOLOGUE AFUA_8G06820)"/>
    <property type="match status" value="1"/>
</dbReference>
<comment type="caution">
    <text evidence="2">The sequence shown here is derived from an EMBL/GenBank/DDBJ whole genome shotgun (WGS) entry which is preliminary data.</text>
</comment>
<feature type="domain" description="Bacterial bifunctional deaminase-reductase C-terminal" evidence="1">
    <location>
        <begin position="2"/>
        <end position="161"/>
    </location>
</feature>
<dbReference type="AlphaFoldDB" id="A0A2M7U150"/>
<dbReference type="SUPFAM" id="SSF53597">
    <property type="entry name" value="Dihydrofolate reductase-like"/>
    <property type="match status" value="1"/>
</dbReference>
<dbReference type="Proteomes" id="UP000228503">
    <property type="component" value="Unassembled WGS sequence"/>
</dbReference>
<organism evidence="2 3">
    <name type="scientific">Candidatus Roizmanbacteria bacterium CG_4_10_14_0_2_um_filter_39_13</name>
    <dbReference type="NCBI Taxonomy" id="1974825"/>
    <lineage>
        <taxon>Bacteria</taxon>
        <taxon>Candidatus Roizmaniibacteriota</taxon>
    </lineage>
</organism>
<dbReference type="InterPro" id="IPR002734">
    <property type="entry name" value="RibDG_C"/>
</dbReference>
<proteinExistence type="predicted"/>
<dbReference type="InterPro" id="IPR050765">
    <property type="entry name" value="Riboflavin_Biosynth_HTPR"/>
</dbReference>
<dbReference type="EMBL" id="PFOB01000017">
    <property type="protein sequence ID" value="PIZ63632.1"/>
    <property type="molecule type" value="Genomic_DNA"/>
</dbReference>
<dbReference type="GO" id="GO:0009231">
    <property type="term" value="P:riboflavin biosynthetic process"/>
    <property type="evidence" value="ECO:0007669"/>
    <property type="project" value="InterPro"/>
</dbReference>
<gene>
    <name evidence="2" type="ORF">COY16_01375</name>
</gene>
<dbReference type="InterPro" id="IPR024072">
    <property type="entry name" value="DHFR-like_dom_sf"/>
</dbReference>
<evidence type="ECO:0000259" key="1">
    <source>
        <dbReference type="Pfam" id="PF01872"/>
    </source>
</evidence>
<dbReference type="PANTHER" id="PTHR38011:SF11">
    <property type="entry name" value="2,5-DIAMINO-6-RIBOSYLAMINO-4(3H)-PYRIMIDINONE 5'-PHOSPHATE REDUCTASE"/>
    <property type="match status" value="1"/>
</dbReference>
<name>A0A2M7U150_9BACT</name>